<sequence length="90" mass="10743">MKQKRRARGTGRVYKENGVYLLQYTTKDHKRKAMILRDESGAKITEERRAEAAARDFLERKIKRIDSHEKNLSSLYRFGGSRYVDRMRCF</sequence>
<proteinExistence type="predicted"/>
<evidence type="ECO:0000313" key="1">
    <source>
        <dbReference type="EMBL" id="NMD85450.1"/>
    </source>
</evidence>
<evidence type="ECO:0000313" key="2">
    <source>
        <dbReference type="Proteomes" id="UP000576225"/>
    </source>
</evidence>
<organism evidence="1 2">
    <name type="scientific">Victivallis vadensis</name>
    <dbReference type="NCBI Taxonomy" id="172901"/>
    <lineage>
        <taxon>Bacteria</taxon>
        <taxon>Pseudomonadati</taxon>
        <taxon>Lentisphaerota</taxon>
        <taxon>Lentisphaeria</taxon>
        <taxon>Victivallales</taxon>
        <taxon>Victivallaceae</taxon>
        <taxon>Victivallis</taxon>
    </lineage>
</organism>
<name>A0A848AV49_9BACT</name>
<dbReference type="AlphaFoldDB" id="A0A848AV49"/>
<accession>A0A848AV49</accession>
<protein>
    <submittedName>
        <fullName evidence="1">Uncharacterized protein</fullName>
    </submittedName>
</protein>
<dbReference type="RefSeq" id="WP_168961478.1">
    <property type="nucleotide sequence ID" value="NZ_CALXNT010000054.1"/>
</dbReference>
<dbReference type="Proteomes" id="UP000576225">
    <property type="component" value="Unassembled WGS sequence"/>
</dbReference>
<comment type="caution">
    <text evidence="1">The sequence shown here is derived from an EMBL/GenBank/DDBJ whole genome shotgun (WGS) entry which is preliminary data.</text>
</comment>
<reference evidence="1 2" key="1">
    <citation type="submission" date="2020-04" db="EMBL/GenBank/DDBJ databases">
        <authorList>
            <person name="Hitch T.C.A."/>
            <person name="Wylensek D."/>
            <person name="Clavel T."/>
        </authorList>
    </citation>
    <scope>NUCLEOTIDE SEQUENCE [LARGE SCALE GENOMIC DNA]</scope>
    <source>
        <strain evidence="1 2">COR2-253-APC-1A</strain>
    </source>
</reference>
<dbReference type="EMBL" id="JABAEW010000003">
    <property type="protein sequence ID" value="NMD85450.1"/>
    <property type="molecule type" value="Genomic_DNA"/>
</dbReference>
<gene>
    <name evidence="1" type="ORF">HF882_02510</name>
</gene>